<dbReference type="PRINTS" id="PR00455">
    <property type="entry name" value="HTHTETR"/>
</dbReference>
<dbReference type="Gene3D" id="1.10.10.60">
    <property type="entry name" value="Homeodomain-like"/>
    <property type="match status" value="1"/>
</dbReference>
<dbReference type="PANTHER" id="PTHR47506">
    <property type="entry name" value="TRANSCRIPTIONAL REGULATORY PROTEIN"/>
    <property type="match status" value="1"/>
</dbReference>
<name>A0ABU8THR9_9HYPH</name>
<dbReference type="InterPro" id="IPR009057">
    <property type="entry name" value="Homeodomain-like_sf"/>
</dbReference>
<dbReference type="SUPFAM" id="SSF46689">
    <property type="entry name" value="Homeodomain-like"/>
    <property type="match status" value="1"/>
</dbReference>
<gene>
    <name evidence="7" type="ORF">V6575_03760</name>
</gene>
<feature type="DNA-binding region" description="H-T-H motif" evidence="4">
    <location>
        <begin position="32"/>
        <end position="51"/>
    </location>
</feature>
<evidence type="ECO:0000256" key="2">
    <source>
        <dbReference type="ARBA" id="ARBA00023125"/>
    </source>
</evidence>
<dbReference type="PANTHER" id="PTHR47506:SF7">
    <property type="entry name" value="TRANSCRIPTIONAL REGULATORY PROTEIN"/>
    <property type="match status" value="1"/>
</dbReference>
<accession>A0ABU8THR9</accession>
<protein>
    <submittedName>
        <fullName evidence="7">TetR/AcrR family transcriptional regulator</fullName>
    </submittedName>
</protein>
<evidence type="ECO:0000313" key="7">
    <source>
        <dbReference type="EMBL" id="MEJ8473190.1"/>
    </source>
</evidence>
<evidence type="ECO:0000256" key="3">
    <source>
        <dbReference type="ARBA" id="ARBA00023163"/>
    </source>
</evidence>
<dbReference type="InterPro" id="IPR001647">
    <property type="entry name" value="HTH_TetR"/>
</dbReference>
<dbReference type="Proteomes" id="UP001385499">
    <property type="component" value="Unassembled WGS sequence"/>
</dbReference>
<dbReference type="Pfam" id="PF00440">
    <property type="entry name" value="TetR_N"/>
    <property type="match status" value="1"/>
</dbReference>
<dbReference type="RefSeq" id="WP_340272748.1">
    <property type="nucleotide sequence ID" value="NZ_JBAKIA010000002.1"/>
</dbReference>
<keyword evidence="2 4" id="KW-0238">DNA-binding</keyword>
<dbReference type="SUPFAM" id="SSF48498">
    <property type="entry name" value="Tetracyclin repressor-like, C-terminal domain"/>
    <property type="match status" value="1"/>
</dbReference>
<feature type="compositionally biased region" description="Basic and acidic residues" evidence="5">
    <location>
        <begin position="145"/>
        <end position="159"/>
    </location>
</feature>
<dbReference type="PROSITE" id="PS01081">
    <property type="entry name" value="HTH_TETR_1"/>
    <property type="match status" value="1"/>
</dbReference>
<dbReference type="EMBL" id="JBAKIA010000002">
    <property type="protein sequence ID" value="MEJ8473190.1"/>
    <property type="molecule type" value="Genomic_DNA"/>
</dbReference>
<evidence type="ECO:0000256" key="4">
    <source>
        <dbReference type="PROSITE-ProRule" id="PRU00335"/>
    </source>
</evidence>
<dbReference type="Gene3D" id="1.10.357.10">
    <property type="entry name" value="Tetracycline Repressor, domain 2"/>
    <property type="match status" value="1"/>
</dbReference>
<dbReference type="PROSITE" id="PS50977">
    <property type="entry name" value="HTH_TETR_2"/>
    <property type="match status" value="1"/>
</dbReference>
<proteinExistence type="predicted"/>
<reference evidence="7 8" key="1">
    <citation type="submission" date="2024-02" db="EMBL/GenBank/DDBJ databases">
        <title>Roseibium algae sp. nov., isolated from marine alga (Grateloupia sp.), showing potential in myo-inositol conversion.</title>
        <authorList>
            <person name="Wang Y."/>
        </authorList>
    </citation>
    <scope>NUCLEOTIDE SEQUENCE [LARGE SCALE GENOMIC DNA]</scope>
    <source>
        <strain evidence="7 8">H3510</strain>
    </source>
</reference>
<evidence type="ECO:0000259" key="6">
    <source>
        <dbReference type="PROSITE" id="PS50977"/>
    </source>
</evidence>
<keyword evidence="3" id="KW-0804">Transcription</keyword>
<keyword evidence="8" id="KW-1185">Reference proteome</keyword>
<evidence type="ECO:0000256" key="1">
    <source>
        <dbReference type="ARBA" id="ARBA00023015"/>
    </source>
</evidence>
<keyword evidence="1" id="KW-0805">Transcription regulation</keyword>
<dbReference type="InterPro" id="IPR023772">
    <property type="entry name" value="DNA-bd_HTH_TetR-type_CS"/>
</dbReference>
<comment type="caution">
    <text evidence="7">The sequence shown here is derived from an EMBL/GenBank/DDBJ whole genome shotgun (WGS) entry which is preliminary data.</text>
</comment>
<organism evidence="7 8">
    <name type="scientific">Roseibium algae</name>
    <dbReference type="NCBI Taxonomy" id="3123038"/>
    <lineage>
        <taxon>Bacteria</taxon>
        <taxon>Pseudomonadati</taxon>
        <taxon>Pseudomonadota</taxon>
        <taxon>Alphaproteobacteria</taxon>
        <taxon>Hyphomicrobiales</taxon>
        <taxon>Stappiaceae</taxon>
        <taxon>Roseibium</taxon>
    </lineage>
</organism>
<evidence type="ECO:0000313" key="8">
    <source>
        <dbReference type="Proteomes" id="UP001385499"/>
    </source>
</evidence>
<dbReference type="InterPro" id="IPR036271">
    <property type="entry name" value="Tet_transcr_reg_TetR-rel_C_sf"/>
</dbReference>
<evidence type="ECO:0000256" key="5">
    <source>
        <dbReference type="SAM" id="MobiDB-lite"/>
    </source>
</evidence>
<feature type="domain" description="HTH tetR-type" evidence="6">
    <location>
        <begin position="9"/>
        <end position="69"/>
    </location>
</feature>
<feature type="region of interest" description="Disordered" evidence="5">
    <location>
        <begin position="145"/>
        <end position="178"/>
    </location>
</feature>
<sequence>MPYTSVHKEETRLRIVEAARMLFNLHGFNGVSIDMVMAKAGLTRGGFYNHFKNKEALFSAAVSGFLMGRGAQWRAEAGIDQTCPEGLMAQRMIDSYLSSKHLGDMENQCPMIALPSDVARSSQDVQSAYQELLTAMVGLFEKSLSDKDTSSNHDEEKASESAAQTPENGNLKDAPNSAEEIRQQALSLAALCVGGMVLARTLPGSRLAEDLRMAAHATARRMASGAPTA</sequence>